<dbReference type="InterPro" id="IPR013154">
    <property type="entry name" value="ADH-like_N"/>
</dbReference>
<dbReference type="PANTHER" id="PTHR44154">
    <property type="entry name" value="QUINONE OXIDOREDUCTASE"/>
    <property type="match status" value="1"/>
</dbReference>
<dbReference type="SMART" id="SM00829">
    <property type="entry name" value="PKS_ER"/>
    <property type="match status" value="1"/>
</dbReference>
<proteinExistence type="predicted"/>
<dbReference type="InterPro" id="IPR011032">
    <property type="entry name" value="GroES-like_sf"/>
</dbReference>
<dbReference type="CDD" id="cd05289">
    <property type="entry name" value="MDR_like_2"/>
    <property type="match status" value="1"/>
</dbReference>
<dbReference type="SUPFAM" id="SSF51735">
    <property type="entry name" value="NAD(P)-binding Rossmann-fold domains"/>
    <property type="match status" value="1"/>
</dbReference>
<evidence type="ECO:0000256" key="1">
    <source>
        <dbReference type="ARBA" id="ARBA00022857"/>
    </source>
</evidence>
<keyword evidence="1" id="KW-0521">NADP</keyword>
<name>A0A8J3PWU7_9ACTN</name>
<dbReference type="EMBL" id="BONV01000031">
    <property type="protein sequence ID" value="GIG82538.1"/>
    <property type="molecule type" value="Genomic_DNA"/>
</dbReference>
<feature type="domain" description="Enoyl reductase (ER)" evidence="2">
    <location>
        <begin position="12"/>
        <end position="308"/>
    </location>
</feature>
<dbReference type="GO" id="GO:0016491">
    <property type="term" value="F:oxidoreductase activity"/>
    <property type="evidence" value="ECO:0007669"/>
    <property type="project" value="InterPro"/>
</dbReference>
<sequence length="314" mass="32048">MLVFAVQFDRFGPSEVLTVGAFPEPHAGRGEVRVRVRAAGVSPVDVALRAGRSPSSEKIDLPHIPGVDAAGVVDEVGPDVTGTAVGDEVFGAVDVSRLGGASAEFAVLKFWAAKPPSMSWEEAGASGTSVETATRTLDLLDVREGATLLIDGAAGGVGGVAVQLAVARGARVIGTGSPANQAFIARLGAIPTTYGQGLPERVRALHDGRVDLALDVAGAGSLPELITLTETAASVVTIADFTGPRLGVRLSLGEFGGEPSGHHGLAAAAALFEEGRFRLPVQEVFAMAQAARAHALAERGPRQGKIALTAADSW</sequence>
<dbReference type="Gene3D" id="3.40.50.720">
    <property type="entry name" value="NAD(P)-binding Rossmann-like Domain"/>
    <property type="match status" value="1"/>
</dbReference>
<evidence type="ECO:0000313" key="4">
    <source>
        <dbReference type="Proteomes" id="UP000630097"/>
    </source>
</evidence>
<reference evidence="3 4" key="1">
    <citation type="submission" date="2021-01" db="EMBL/GenBank/DDBJ databases">
        <title>Whole genome shotgun sequence of Planotetraspora kaengkrachanensis NBRC 104272.</title>
        <authorList>
            <person name="Komaki H."/>
            <person name="Tamura T."/>
        </authorList>
    </citation>
    <scope>NUCLEOTIDE SEQUENCE [LARGE SCALE GENOMIC DNA]</scope>
    <source>
        <strain evidence="3 4">NBRC 104272</strain>
    </source>
</reference>
<protein>
    <submittedName>
        <fullName evidence="3">Oxidoreductase</fullName>
    </submittedName>
</protein>
<accession>A0A8J3PWU7</accession>
<dbReference type="InterPro" id="IPR036291">
    <property type="entry name" value="NAD(P)-bd_dom_sf"/>
</dbReference>
<dbReference type="SUPFAM" id="SSF50129">
    <property type="entry name" value="GroES-like"/>
    <property type="match status" value="1"/>
</dbReference>
<dbReference type="Pfam" id="PF13602">
    <property type="entry name" value="ADH_zinc_N_2"/>
    <property type="match status" value="1"/>
</dbReference>
<dbReference type="InterPro" id="IPR051603">
    <property type="entry name" value="Zinc-ADH_QOR/CCCR"/>
</dbReference>
<dbReference type="Gene3D" id="3.90.180.10">
    <property type="entry name" value="Medium-chain alcohol dehydrogenases, catalytic domain"/>
    <property type="match status" value="1"/>
</dbReference>
<dbReference type="Pfam" id="PF08240">
    <property type="entry name" value="ADH_N"/>
    <property type="match status" value="1"/>
</dbReference>
<comment type="caution">
    <text evidence="3">The sequence shown here is derived from an EMBL/GenBank/DDBJ whole genome shotgun (WGS) entry which is preliminary data.</text>
</comment>
<dbReference type="AlphaFoldDB" id="A0A8J3PWU7"/>
<gene>
    <name evidence="3" type="ORF">Pka01_56650</name>
</gene>
<keyword evidence="4" id="KW-1185">Reference proteome</keyword>
<organism evidence="3 4">
    <name type="scientific">Planotetraspora kaengkrachanensis</name>
    <dbReference type="NCBI Taxonomy" id="575193"/>
    <lineage>
        <taxon>Bacteria</taxon>
        <taxon>Bacillati</taxon>
        <taxon>Actinomycetota</taxon>
        <taxon>Actinomycetes</taxon>
        <taxon>Streptosporangiales</taxon>
        <taxon>Streptosporangiaceae</taxon>
        <taxon>Planotetraspora</taxon>
    </lineage>
</organism>
<dbReference type="Proteomes" id="UP000630097">
    <property type="component" value="Unassembled WGS sequence"/>
</dbReference>
<dbReference type="PANTHER" id="PTHR44154:SF1">
    <property type="entry name" value="QUINONE OXIDOREDUCTASE"/>
    <property type="match status" value="1"/>
</dbReference>
<dbReference type="InterPro" id="IPR020843">
    <property type="entry name" value="ER"/>
</dbReference>
<evidence type="ECO:0000313" key="3">
    <source>
        <dbReference type="EMBL" id="GIG82538.1"/>
    </source>
</evidence>
<evidence type="ECO:0000259" key="2">
    <source>
        <dbReference type="SMART" id="SM00829"/>
    </source>
</evidence>